<dbReference type="InterPro" id="IPR006638">
    <property type="entry name" value="Elp3/MiaA/NifB-like_rSAM"/>
</dbReference>
<dbReference type="EMBL" id="QQZY01000009">
    <property type="protein sequence ID" value="RDI73410.1"/>
    <property type="molecule type" value="Genomic_DNA"/>
</dbReference>
<evidence type="ECO:0000256" key="6">
    <source>
        <dbReference type="ARBA" id="ARBA00023004"/>
    </source>
</evidence>
<dbReference type="GO" id="GO:0005829">
    <property type="term" value="C:cytosol"/>
    <property type="evidence" value="ECO:0007669"/>
    <property type="project" value="TreeGrafter"/>
</dbReference>
<dbReference type="InterPro" id="IPR020612">
    <property type="entry name" value="Methylthiotransferase_CS"/>
</dbReference>
<feature type="domain" description="Radical SAM core" evidence="9">
    <location>
        <begin position="119"/>
        <end position="344"/>
    </location>
</feature>
<evidence type="ECO:0000256" key="4">
    <source>
        <dbReference type="ARBA" id="ARBA00022691"/>
    </source>
</evidence>
<dbReference type="InterPro" id="IPR023404">
    <property type="entry name" value="rSAM_horseshoe"/>
</dbReference>
<keyword evidence="4" id="KW-0949">S-adenosyl-L-methionine</keyword>
<dbReference type="SFLD" id="SFLDS00029">
    <property type="entry name" value="Radical_SAM"/>
    <property type="match status" value="1"/>
</dbReference>
<dbReference type="Gene3D" id="3.40.50.12160">
    <property type="entry name" value="Methylthiotransferase, N-terminal domain"/>
    <property type="match status" value="1"/>
</dbReference>
<keyword evidence="2" id="KW-0004">4Fe-4S</keyword>
<protein>
    <submittedName>
        <fullName evidence="10">Radical SAM methylthiotransferase, MiaB/RimO family</fullName>
    </submittedName>
</protein>
<dbReference type="InterPro" id="IPR013848">
    <property type="entry name" value="Methylthiotransferase_N"/>
</dbReference>
<comment type="caution">
    <text evidence="10">The sequence shown here is derived from an EMBL/GenBank/DDBJ whole genome shotgun (WGS) entry which is preliminary data.</text>
</comment>
<dbReference type="PANTHER" id="PTHR43020:SF2">
    <property type="entry name" value="MITOCHONDRIAL TRNA METHYLTHIOTRANSFERASE CDK5RAP1"/>
    <property type="match status" value="1"/>
</dbReference>
<dbReference type="RefSeq" id="WP_114797170.1">
    <property type="nucleotide sequence ID" value="NZ_QQZY01000009.1"/>
</dbReference>
<comment type="cofactor">
    <cofactor evidence="1">
        <name>[4Fe-4S] cluster</name>
        <dbReference type="ChEBI" id="CHEBI:49883"/>
    </cofactor>
</comment>
<dbReference type="InterPro" id="IPR005839">
    <property type="entry name" value="Methylthiotransferase"/>
</dbReference>
<evidence type="ECO:0000256" key="3">
    <source>
        <dbReference type="ARBA" id="ARBA00022679"/>
    </source>
</evidence>
<evidence type="ECO:0000259" key="9">
    <source>
        <dbReference type="PROSITE" id="PS51918"/>
    </source>
</evidence>
<proteinExistence type="predicted"/>
<dbReference type="InterPro" id="IPR058240">
    <property type="entry name" value="rSAM_sf"/>
</dbReference>
<evidence type="ECO:0000313" key="11">
    <source>
        <dbReference type="Proteomes" id="UP000254134"/>
    </source>
</evidence>
<dbReference type="GO" id="GO:0051539">
    <property type="term" value="F:4 iron, 4 sulfur cluster binding"/>
    <property type="evidence" value="ECO:0007669"/>
    <property type="project" value="UniProtKB-KW"/>
</dbReference>
<name>A0A7M2YUJ5_9ACTN</name>
<evidence type="ECO:0000256" key="1">
    <source>
        <dbReference type="ARBA" id="ARBA00001966"/>
    </source>
</evidence>
<accession>A0A7M2YUJ5</accession>
<gene>
    <name evidence="10" type="ORF">Gocc_2766</name>
</gene>
<dbReference type="InterPro" id="IPR007197">
    <property type="entry name" value="rSAM"/>
</dbReference>
<evidence type="ECO:0000256" key="5">
    <source>
        <dbReference type="ARBA" id="ARBA00022723"/>
    </source>
</evidence>
<dbReference type="CDD" id="cd01335">
    <property type="entry name" value="Radical_SAM"/>
    <property type="match status" value="1"/>
</dbReference>
<dbReference type="SMART" id="SM00729">
    <property type="entry name" value="Elp3"/>
    <property type="match status" value="1"/>
</dbReference>
<reference evidence="10 11" key="1">
    <citation type="submission" date="2018-07" db="EMBL/GenBank/DDBJ databases">
        <title>High-quality-draft genome sequence of Gaiella occulta.</title>
        <authorList>
            <person name="Severino R."/>
            <person name="Froufe H.J.C."/>
            <person name="Rainey F.A."/>
            <person name="Barroso C."/>
            <person name="Albuquerque L."/>
            <person name="Lobo-Da-Cunha A."/>
            <person name="Da Costa M.S."/>
            <person name="Egas C."/>
        </authorList>
    </citation>
    <scope>NUCLEOTIDE SEQUENCE [LARGE SCALE GENOMIC DNA]</scope>
    <source>
        <strain evidence="10 11">F2-233</strain>
    </source>
</reference>
<dbReference type="AlphaFoldDB" id="A0A7M2YUJ5"/>
<dbReference type="PROSITE" id="PS51449">
    <property type="entry name" value="MTTASE_N"/>
    <property type="match status" value="1"/>
</dbReference>
<reference evidence="11" key="2">
    <citation type="journal article" date="2019" name="MicrobiologyOpen">
        <title>High-quality draft genome sequence of Gaiella occulta isolated from a 150 meter deep mineral water borehole and comparison with the genome sequences of other deep-branching lineages of the phylum Actinobacteria.</title>
        <authorList>
            <person name="Severino R."/>
            <person name="Froufe H.J.C."/>
            <person name="Barroso C."/>
            <person name="Albuquerque L."/>
            <person name="Lobo-da-Cunha A."/>
            <person name="da Costa M.S."/>
            <person name="Egas C."/>
        </authorList>
    </citation>
    <scope>NUCLEOTIDE SEQUENCE [LARGE SCALE GENOMIC DNA]</scope>
    <source>
        <strain evidence="11">F2-233</strain>
    </source>
</reference>
<keyword evidence="11" id="KW-1185">Reference proteome</keyword>
<feature type="domain" description="MTTase N-terminal" evidence="8">
    <location>
        <begin position="2"/>
        <end position="102"/>
    </location>
</feature>
<keyword evidence="3 10" id="KW-0808">Transferase</keyword>
<dbReference type="GO" id="GO:0046872">
    <property type="term" value="F:metal ion binding"/>
    <property type="evidence" value="ECO:0007669"/>
    <property type="project" value="UniProtKB-KW"/>
</dbReference>
<dbReference type="Proteomes" id="UP000254134">
    <property type="component" value="Unassembled WGS sequence"/>
</dbReference>
<dbReference type="SUPFAM" id="SSF102114">
    <property type="entry name" value="Radical SAM enzymes"/>
    <property type="match status" value="1"/>
</dbReference>
<sequence>MATFSAQFLGCKVSFADQQAIRERLLGDGHVEVDGHGDVAVVNTCCVTREAVAKSRQAAHRAARTHRRVYVTGCAANLAVDAFAGLPDNVTVVAGRSEEIPAAVAGDVGAIACVQAEHRLERVRAFVKIQDGCSFSCAFCVIPLVRGGTRSRTAQAVLGEIRRRVEQGHKEIVLTGVNLGCFRDRGAGYTLARLVREAGAIAGVERLRLSSIEINHVDGDLVAALRETPTVSRHLHVPLQSGDDAVLAAMGRRYRVASYLAKLEPLGDFNLTTDVIVGFPAEDERAFANTLDAVERAGITKVHVFPYSPRPGTKTAAYDPVPAAVKRERGARLRAASGAACRARWERRVGSEDIVLVDRPGRGYADDYTPWLLDAPVGALVRARATGVCEEGVLAVAA</sequence>
<dbReference type="Pfam" id="PF04055">
    <property type="entry name" value="Radical_SAM"/>
    <property type="match status" value="1"/>
</dbReference>
<organism evidence="10 11">
    <name type="scientific">Gaiella occulta</name>
    <dbReference type="NCBI Taxonomy" id="1002870"/>
    <lineage>
        <taxon>Bacteria</taxon>
        <taxon>Bacillati</taxon>
        <taxon>Actinomycetota</taxon>
        <taxon>Thermoleophilia</taxon>
        <taxon>Gaiellales</taxon>
        <taxon>Gaiellaceae</taxon>
        <taxon>Gaiella</taxon>
    </lineage>
</organism>
<dbReference type="InterPro" id="IPR038135">
    <property type="entry name" value="Methylthiotransferase_N_sf"/>
</dbReference>
<dbReference type="NCBIfam" id="TIGR00089">
    <property type="entry name" value="MiaB/RimO family radical SAM methylthiotransferase"/>
    <property type="match status" value="1"/>
</dbReference>
<dbReference type="PROSITE" id="PS51918">
    <property type="entry name" value="RADICAL_SAM"/>
    <property type="match status" value="1"/>
</dbReference>
<keyword evidence="7" id="KW-0411">Iron-sulfur</keyword>
<dbReference type="PROSITE" id="PS01278">
    <property type="entry name" value="MTTASE_RADICAL"/>
    <property type="match status" value="1"/>
</dbReference>
<evidence type="ECO:0000256" key="7">
    <source>
        <dbReference type="ARBA" id="ARBA00023014"/>
    </source>
</evidence>
<dbReference type="Pfam" id="PF00919">
    <property type="entry name" value="UPF0004"/>
    <property type="match status" value="1"/>
</dbReference>
<evidence type="ECO:0000313" key="10">
    <source>
        <dbReference type="EMBL" id="RDI73410.1"/>
    </source>
</evidence>
<dbReference type="Gene3D" id="3.80.30.20">
    <property type="entry name" value="tm_1862 like domain"/>
    <property type="match status" value="1"/>
</dbReference>
<dbReference type="OrthoDB" id="9805215at2"/>
<keyword evidence="5" id="KW-0479">Metal-binding</keyword>
<dbReference type="SFLD" id="SFLDG01082">
    <property type="entry name" value="B12-binding_domain_containing"/>
    <property type="match status" value="1"/>
</dbReference>
<dbReference type="PANTHER" id="PTHR43020">
    <property type="entry name" value="CDK5 REGULATORY SUBUNIT-ASSOCIATED PROTEIN 1"/>
    <property type="match status" value="1"/>
</dbReference>
<keyword evidence="6" id="KW-0408">Iron</keyword>
<evidence type="ECO:0000259" key="8">
    <source>
        <dbReference type="PROSITE" id="PS51449"/>
    </source>
</evidence>
<dbReference type="GO" id="GO:0035597">
    <property type="term" value="F:tRNA-2-methylthio-N(6)-dimethylallyladenosine(37) synthase activity"/>
    <property type="evidence" value="ECO:0007669"/>
    <property type="project" value="TreeGrafter"/>
</dbReference>
<evidence type="ECO:0000256" key="2">
    <source>
        <dbReference type="ARBA" id="ARBA00022485"/>
    </source>
</evidence>